<dbReference type="CDD" id="cd00055">
    <property type="entry name" value="EGF_Lam"/>
    <property type="match status" value="1"/>
</dbReference>
<keyword evidence="7" id="KW-0130">Cell adhesion</keyword>
<evidence type="ECO:0000256" key="1">
    <source>
        <dbReference type="ARBA" id="ARBA00004167"/>
    </source>
</evidence>
<dbReference type="Gene3D" id="2.10.25.10">
    <property type="entry name" value="Laminin"/>
    <property type="match status" value="3"/>
</dbReference>
<dbReference type="GO" id="GO:0042803">
    <property type="term" value="F:protein homodimerization activity"/>
    <property type="evidence" value="ECO:0007669"/>
    <property type="project" value="UniProtKB-ARBA"/>
</dbReference>
<dbReference type="InterPro" id="IPR028916">
    <property type="entry name" value="Tox-GHH_dom"/>
</dbReference>
<reference evidence="16 17" key="1">
    <citation type="submission" date="2017-07" db="EMBL/GenBank/DDBJ databases">
        <authorList>
            <person name="Talla V."/>
            <person name="Backstrom N."/>
        </authorList>
    </citation>
    <scope>NUCLEOTIDE SEQUENCE [LARGE SCALE GENOMIC DNA]</scope>
</reference>
<gene>
    <name evidence="16" type="ORF">LSINAPIS_LOCUS15493</name>
</gene>
<evidence type="ECO:0000256" key="13">
    <source>
        <dbReference type="SAM" id="MobiDB-lite"/>
    </source>
</evidence>
<sequence>MTMKSLKYSEREDMMEGFSPVPPPLPRRQPVRNIYAEPFVDPRYTSSGVTNEWLALQTLNAEPIAGSGMSSGMGGGTLGGHCQLANQPLVMPVFPLRASQPSPVPVYSPSRFHIDKRCQHRCTWKCMAIAMICLCVILAAMLAYFIALSSIKTNIDNSNCILVQDVKAVTHSHGIRDTLSTSSPSDESISTSSLGGWSTTAEAAIESAVIPQQAQQAAPPPWSPALELREFNQLHSAIIPAFQFWSSEFRNKQPAFVSLNFTVPWGANFAVYGRRNVAPSVTQYDFVEFIRGGRVDHRLRRKRSTLSRDITDHNFNDWESLFASPKSTWNHTLSKRSTDMRVNVSILQYLDTGRWFISVYNDELQPHNVEMIVSEAEGVTNSCPDDCSGHGSCYLGKCDCMDGFEGHDCSKSVCPVLCSAHGAYAGGICHCSEGWKGAECDVPAHDCEPADCSGRGQCIAGQCHCKPGWKGEKCDEAGCPNGCSRHGQCLLEDGVYRCSCADGWAGTDCSIALELSCSDNEDNDEDGMTDCSDSECCSRPECSEHIMCLASNDPVEVLLRKQPPSVTASFYQRVKFLIEENSVQSYAHMDEYSERFDVLVNGGGAVTLQFQRSPFKPLRKTVFVPWNQIVVLPPVQMELSDEHVKVPTPSVHDHERLRPEVVAMPTLAAPASSSPTTTTVIYPEAQIISESIGIPGSSVKLTYRSSQSAGYLSCVHIQLTRKIVPAALTRVHVYGQAQAKISIGYEYTTCAAIVWETQTATLSGFDVDISDIGGWGLDIHHHYNFYEGILQKGDGALLHLKQYPRTVQVVMGTGLQRNLECPDHCNGKAADSRLLTPTALTSGPDGSLYVGDFNLVRRITPEGIVTTVLRLETTQVAYQYYICISPADGYLYISDTEKHQVRRVIVLDKVRDPASNSEPVVGSGDRCVPGDESNCGDEGPAIKAKLAHPKGLAIAADRTMYIADGTNIRAVDPSGIIHTLVGHHGHHNHWSPVPCRGAIAPYEAQLQWPTGVALSPLDGSLYFIDDRVILKLTVDMKIKVVAGQPSHCRLGSDGKPITKVNKTSEFREDSNLGTILAISFAPSGILYIAESDSKKTNTIKTIDPSGKIMHFAGKLQENFKELSCECNSSLSATVTPSNSREEAGCPCKLSVAIGDEPPTNTETLLSSNAKFQTISALTVTPDGVLNVVDQGSLHILALKHYLPTHDENGEFRIPYPPTSEVYVFNRYGQHITTKDLTSGKTRYSFLYSKNTSFGKLSTVTDASGNKIQLLRDYSNIVSSIENTQDHKLELKISGIGYLTRISEKGSAELEFDYDANSGLLNSRTGAGDTVIYDYDEIGRVTKIIMPSGEQVHITSGLAKNYGLAVTVSNPSSNIPVGVAKKCEYVLHGQSFKQITINNGKQITEGRMYTNNTLILDTAWSGKFASTAAAKHPLLEAALPIEAEMLRMWSHQTTTFGDELINNMYSLYTLVGDVRNPQQTLNREIWVNDSRVLIIEFDQFKSRETFFNSDRNPLFTIAYDVAGLPLSFSPHGAGVPLNISYDRFYRINGWKWGVTEESYSYDPHGMLSEITSPQDGTKFIYYNEGNQVSKISLASQRSYTYKYDKDGGLTHVILPSGTNHSFSVQPSIGFLRVTYTPPGSSKKYLQHYSHTGELLQTVFPGDGARIIYRYFTTNKVSEVVHGDGQTQIHYSENSGLPSEILHVDREVDYRWESTYAGGLLIEERLDYGAKTGLSNAKIIYEYDNNYRTTSVQGRIGGQTLIPYHIVYNSKTGAPEVLGQFTVSKQKWNETSVYDGIAMFSRTVNDQFLEKEITVNIHRMEVFRMEFFYDRHGRIQQTRTHTRNVGVNTYTNVKNYTWDCDGQLTAVNAQEPWGFRYDDNGNMLSLTYRGNTIPMEYNDMDRIIKFGEGVYKYDSRGLVWQNAREEKFQYNSKGLLTRATKRGRFDVRYFYDHLDRLSTRKDNFGNVTQFFYTNKAKPHEVSHIYSPRENRFITLVYDDRGHIIYMQVARHKYYIATDQCGTPVMVFNQYGEGIREIMRSPYGHIVYDSNPYLYLPVDYCGGLLDQVTSLLHMSNGKVYDPLIGQWMSPLWESLVERIHDPTRFHLYRFNGNDPINVRPQNKKPTDHLSWLDLLGYDTKSLAPQLYPDELPGGSVLPKIPRGRPLWGMAPDSSGPGLPYAMSLLPSVTIESGFLSHMSNKRIADFRSLSIPTMSALKADSLDLTPKRIGSDSEPPFGRGILVSRNSRGRAVVTTVPSANAIYRDVYTSVFNRSHLLPFSFVVHGDQQDVFYFVKEETWRAADDKQQLKRMQGKLNVTFHEVAEGGRSYADVKIHGQTSIVNLRYGTSAERERQRLLHHAKVTAIRKAWHREREILRAGMGGSMEWSAAELEEIQKAGSAAGYEGEYVHDVARYPELAEDPYNIRFVKKRSDRAERRRRKREDCRAPWWLAWDDLC</sequence>
<dbReference type="Pfam" id="PF25021">
    <property type="entry name" value="TEN_NHL"/>
    <property type="match status" value="1"/>
</dbReference>
<dbReference type="PANTHER" id="PTHR11219:SF69">
    <property type="entry name" value="TENEURIN-A"/>
    <property type="match status" value="1"/>
</dbReference>
<dbReference type="InterPro" id="IPR011042">
    <property type="entry name" value="6-blade_b-propeller_TolB-like"/>
</dbReference>
<dbReference type="InterPro" id="IPR051216">
    <property type="entry name" value="Teneurin"/>
</dbReference>
<dbReference type="FunFam" id="2.10.25.10:FF:000013">
    <property type="entry name" value="Teneurin transmembrane protein 4"/>
    <property type="match status" value="1"/>
</dbReference>
<keyword evidence="4 12" id="KW-0245">EGF-like domain</keyword>
<keyword evidence="5 14" id="KW-0812">Transmembrane</keyword>
<dbReference type="PROSITE" id="PS00022">
    <property type="entry name" value="EGF_1"/>
    <property type="match status" value="2"/>
</dbReference>
<feature type="disulfide bond" evidence="12">
    <location>
        <begin position="500"/>
        <end position="509"/>
    </location>
</feature>
<evidence type="ECO:0000256" key="6">
    <source>
        <dbReference type="ARBA" id="ARBA00022737"/>
    </source>
</evidence>
<dbReference type="InterPro" id="IPR056822">
    <property type="entry name" value="TEN_NHL"/>
</dbReference>
<dbReference type="Pfam" id="PF23093">
    <property type="entry name" value="GBD_Tenm3"/>
    <property type="match status" value="1"/>
</dbReference>
<feature type="domain" description="EGF-like" evidence="15">
    <location>
        <begin position="405"/>
        <end position="441"/>
    </location>
</feature>
<proteinExistence type="inferred from homology"/>
<dbReference type="GO" id="GO:0007155">
    <property type="term" value="P:cell adhesion"/>
    <property type="evidence" value="ECO:0007669"/>
    <property type="project" value="UniProtKB-KW"/>
</dbReference>
<protein>
    <recommendedName>
        <fullName evidence="15">EGF-like domain-containing protein</fullName>
    </recommendedName>
</protein>
<evidence type="ECO:0000256" key="3">
    <source>
        <dbReference type="ARBA" id="ARBA00022475"/>
    </source>
</evidence>
<dbReference type="Pfam" id="PF15636">
    <property type="entry name" value="Tox-GHH"/>
    <property type="match status" value="1"/>
</dbReference>
<comment type="subcellular location">
    <subcellularLocation>
        <location evidence="1">Membrane</location>
        <topology evidence="1">Single-pass membrane protein</topology>
    </subcellularLocation>
    <subcellularLocation>
        <location evidence="11">Synaptic cell membrane</location>
    </subcellularLocation>
</comment>
<evidence type="ECO:0000256" key="5">
    <source>
        <dbReference type="ARBA" id="ARBA00022692"/>
    </source>
</evidence>
<dbReference type="InterPro" id="IPR056823">
    <property type="entry name" value="TEN-like_YD-shell"/>
</dbReference>
<dbReference type="InterPro" id="IPR000742">
    <property type="entry name" value="EGF"/>
</dbReference>
<evidence type="ECO:0000256" key="9">
    <source>
        <dbReference type="ARBA" id="ARBA00023136"/>
    </source>
</evidence>
<evidence type="ECO:0000256" key="2">
    <source>
        <dbReference type="ARBA" id="ARBA00009385"/>
    </source>
</evidence>
<evidence type="ECO:0000256" key="7">
    <source>
        <dbReference type="ARBA" id="ARBA00022889"/>
    </source>
</evidence>
<dbReference type="PANTHER" id="PTHR11219">
    <property type="entry name" value="TENEURIN AND N-ACETYLGLUCOSAMINE-1-PHOSPHODIESTER ALPHA-N-ACETYLGLUCOSAMINIDASE"/>
    <property type="match status" value="1"/>
</dbReference>
<dbReference type="InterPro" id="IPR056820">
    <property type="entry name" value="TEN_TTR-like"/>
</dbReference>
<feature type="transmembrane region" description="Helical" evidence="14">
    <location>
        <begin position="126"/>
        <end position="147"/>
    </location>
</feature>
<dbReference type="Gene3D" id="2.120.10.30">
    <property type="entry name" value="TolB, C-terminal domain"/>
    <property type="match status" value="2"/>
</dbReference>
<dbReference type="Proteomes" id="UP000324832">
    <property type="component" value="Unassembled WGS sequence"/>
</dbReference>
<dbReference type="PROSITE" id="PS50026">
    <property type="entry name" value="EGF_3"/>
    <property type="match status" value="2"/>
</dbReference>
<dbReference type="Pfam" id="PF25024">
    <property type="entry name" value="EGF_TEN"/>
    <property type="match status" value="1"/>
</dbReference>
<dbReference type="GO" id="GO:0008045">
    <property type="term" value="P:motor neuron axon guidance"/>
    <property type="evidence" value="ECO:0007669"/>
    <property type="project" value="TreeGrafter"/>
</dbReference>
<dbReference type="FunFam" id="2.120.10.30:FF:000033">
    <property type="entry name" value="teneurin-a isoform X3"/>
    <property type="match status" value="1"/>
</dbReference>
<evidence type="ECO:0000256" key="14">
    <source>
        <dbReference type="SAM" id="Phobius"/>
    </source>
</evidence>
<dbReference type="SMART" id="SM00181">
    <property type="entry name" value="EGF"/>
    <property type="match status" value="4"/>
</dbReference>
<name>A0A5E4R7U6_9NEOP</name>
<dbReference type="EMBL" id="FZQP02007069">
    <property type="protein sequence ID" value="VVD06068.1"/>
    <property type="molecule type" value="Genomic_DNA"/>
</dbReference>
<evidence type="ECO:0000256" key="8">
    <source>
        <dbReference type="ARBA" id="ARBA00022989"/>
    </source>
</evidence>
<dbReference type="Gene3D" id="2.180.10.10">
    <property type="entry name" value="RHS repeat-associated core"/>
    <property type="match status" value="2"/>
</dbReference>
<feature type="disulfide bond" evidence="12">
    <location>
        <begin position="479"/>
        <end position="489"/>
    </location>
</feature>
<dbReference type="GO" id="GO:0048513">
    <property type="term" value="P:animal organ development"/>
    <property type="evidence" value="ECO:0007669"/>
    <property type="project" value="UniProtKB-ARBA"/>
</dbReference>
<keyword evidence="6" id="KW-0677">Repeat</keyword>
<keyword evidence="9 14" id="KW-0472">Membrane</keyword>
<evidence type="ECO:0000256" key="12">
    <source>
        <dbReference type="PROSITE-ProRule" id="PRU00076"/>
    </source>
</evidence>
<feature type="domain" description="EGF-like" evidence="15">
    <location>
        <begin position="475"/>
        <end position="510"/>
    </location>
</feature>
<evidence type="ECO:0000313" key="17">
    <source>
        <dbReference type="Proteomes" id="UP000324832"/>
    </source>
</evidence>
<feature type="region of interest" description="Disordered" evidence="13">
    <location>
        <begin position="1"/>
        <end position="23"/>
    </location>
</feature>
<keyword evidence="3" id="KW-1003">Cell membrane</keyword>
<dbReference type="SUPFAM" id="SSF101898">
    <property type="entry name" value="NHL repeat"/>
    <property type="match status" value="1"/>
</dbReference>
<feature type="disulfide bond" evidence="12">
    <location>
        <begin position="431"/>
        <end position="440"/>
    </location>
</feature>
<dbReference type="PROSITE" id="PS01186">
    <property type="entry name" value="EGF_2"/>
    <property type="match status" value="2"/>
</dbReference>
<dbReference type="InterPro" id="IPR002049">
    <property type="entry name" value="LE_dom"/>
</dbReference>
<keyword evidence="8 14" id="KW-1133">Transmembrane helix</keyword>
<dbReference type="Pfam" id="PF25020">
    <property type="entry name" value="TTR_TEN1-4"/>
    <property type="match status" value="1"/>
</dbReference>
<comment type="similarity">
    <text evidence="2">Belongs to the tenascin family. Teneurin subfamily.</text>
</comment>
<evidence type="ECO:0000256" key="11">
    <source>
        <dbReference type="ARBA" id="ARBA00034109"/>
    </source>
</evidence>
<keyword evidence="17" id="KW-1185">Reference proteome</keyword>
<dbReference type="Gene3D" id="2.60.120.260">
    <property type="entry name" value="Galactose-binding domain-like"/>
    <property type="match status" value="1"/>
</dbReference>
<dbReference type="InterPro" id="IPR057629">
    <property type="entry name" value="Teneurin1-4_GBD"/>
</dbReference>
<keyword evidence="10 12" id="KW-1015">Disulfide bond</keyword>
<comment type="caution">
    <text evidence="12">Lacks conserved residue(s) required for the propagation of feature annotation.</text>
</comment>
<dbReference type="Pfam" id="PF25023">
    <property type="entry name" value="TEN_YD-shell"/>
    <property type="match status" value="1"/>
</dbReference>
<evidence type="ECO:0000256" key="4">
    <source>
        <dbReference type="ARBA" id="ARBA00022536"/>
    </source>
</evidence>
<evidence type="ECO:0000256" key="10">
    <source>
        <dbReference type="ARBA" id="ARBA00023157"/>
    </source>
</evidence>
<dbReference type="GO" id="GO:0097060">
    <property type="term" value="C:synaptic membrane"/>
    <property type="evidence" value="ECO:0007669"/>
    <property type="project" value="UniProtKB-SubCell"/>
</dbReference>
<evidence type="ECO:0000259" key="15">
    <source>
        <dbReference type="PROSITE" id="PS50026"/>
    </source>
</evidence>
<organism evidence="16 17">
    <name type="scientific">Leptidea sinapis</name>
    <dbReference type="NCBI Taxonomy" id="189913"/>
    <lineage>
        <taxon>Eukaryota</taxon>
        <taxon>Metazoa</taxon>
        <taxon>Ecdysozoa</taxon>
        <taxon>Arthropoda</taxon>
        <taxon>Hexapoda</taxon>
        <taxon>Insecta</taxon>
        <taxon>Pterygota</taxon>
        <taxon>Neoptera</taxon>
        <taxon>Endopterygota</taxon>
        <taxon>Lepidoptera</taxon>
        <taxon>Glossata</taxon>
        <taxon>Ditrysia</taxon>
        <taxon>Papilionoidea</taxon>
        <taxon>Pieridae</taxon>
        <taxon>Dismorphiinae</taxon>
        <taxon>Leptidea</taxon>
    </lineage>
</organism>
<evidence type="ECO:0000313" key="16">
    <source>
        <dbReference type="EMBL" id="VVD06068.1"/>
    </source>
</evidence>
<dbReference type="CDD" id="cd00053">
    <property type="entry name" value="EGF"/>
    <property type="match status" value="1"/>
</dbReference>
<accession>A0A5E4R7U6</accession>